<dbReference type="SUPFAM" id="SSF48452">
    <property type="entry name" value="TPR-like"/>
    <property type="match status" value="3"/>
</dbReference>
<dbReference type="Gene3D" id="3.40.50.300">
    <property type="entry name" value="P-loop containing nucleotide triphosphate hydrolases"/>
    <property type="match status" value="1"/>
</dbReference>
<dbReference type="EMBL" id="JAVREL010000014">
    <property type="protein sequence ID" value="MDT0345469.1"/>
    <property type="molecule type" value="Genomic_DNA"/>
</dbReference>
<dbReference type="Pfam" id="PF13374">
    <property type="entry name" value="TPR_10"/>
    <property type="match status" value="1"/>
</dbReference>
<dbReference type="Gene3D" id="1.25.40.10">
    <property type="entry name" value="Tetratricopeptide repeat domain"/>
    <property type="match status" value="3"/>
</dbReference>
<dbReference type="SMART" id="SM00028">
    <property type="entry name" value="TPR"/>
    <property type="match status" value="6"/>
</dbReference>
<dbReference type="Proteomes" id="UP001183246">
    <property type="component" value="Unassembled WGS sequence"/>
</dbReference>
<evidence type="ECO:0000256" key="6">
    <source>
        <dbReference type="SAM" id="MobiDB-lite"/>
    </source>
</evidence>
<dbReference type="Gene3D" id="1.10.10.10">
    <property type="entry name" value="Winged helix-like DNA-binding domain superfamily/Winged helix DNA-binding domain"/>
    <property type="match status" value="1"/>
</dbReference>
<dbReference type="PRINTS" id="PR00364">
    <property type="entry name" value="DISEASERSIST"/>
</dbReference>
<dbReference type="SUPFAM" id="SSF46894">
    <property type="entry name" value="C-terminal effector domain of the bipartite response regulators"/>
    <property type="match status" value="1"/>
</dbReference>
<keyword evidence="10" id="KW-1185">Reference proteome</keyword>
<accession>A0ABU2MV23</accession>
<keyword evidence="3" id="KW-0805">Transcription regulation</keyword>
<dbReference type="SMART" id="SM00862">
    <property type="entry name" value="Trans_reg_C"/>
    <property type="match status" value="1"/>
</dbReference>
<evidence type="ECO:0000313" key="9">
    <source>
        <dbReference type="EMBL" id="MDT0345469.1"/>
    </source>
</evidence>
<gene>
    <name evidence="9" type="ORF">RM590_23115</name>
</gene>
<reference evidence="10" key="1">
    <citation type="submission" date="2023-07" db="EMBL/GenBank/DDBJ databases">
        <title>30 novel species of actinomycetes from the DSMZ collection.</title>
        <authorList>
            <person name="Nouioui I."/>
        </authorList>
    </citation>
    <scope>NUCLEOTIDE SEQUENCE [LARGE SCALE GENOMIC DNA]</scope>
    <source>
        <strain evidence="10">DSM 44938</strain>
    </source>
</reference>
<feature type="compositionally biased region" description="Polar residues" evidence="6">
    <location>
        <begin position="1012"/>
        <end position="1021"/>
    </location>
</feature>
<name>A0ABU2MV23_9ACTN</name>
<dbReference type="PANTHER" id="PTHR35807:SF1">
    <property type="entry name" value="TRANSCRIPTIONAL REGULATOR REDD"/>
    <property type="match status" value="1"/>
</dbReference>
<feature type="domain" description="OmpR/PhoB-type" evidence="7">
    <location>
        <begin position="14"/>
        <end position="88"/>
    </location>
</feature>
<dbReference type="InterPro" id="IPR019734">
    <property type="entry name" value="TPR_rpt"/>
</dbReference>
<feature type="region of interest" description="Disordered" evidence="6">
    <location>
        <begin position="1000"/>
        <end position="1021"/>
    </location>
</feature>
<evidence type="ECO:0000313" key="10">
    <source>
        <dbReference type="Proteomes" id="UP001183246"/>
    </source>
</evidence>
<dbReference type="SMART" id="SM01043">
    <property type="entry name" value="BTAD"/>
    <property type="match status" value="1"/>
</dbReference>
<dbReference type="CDD" id="cd15831">
    <property type="entry name" value="BTAD"/>
    <property type="match status" value="1"/>
</dbReference>
<dbReference type="PANTHER" id="PTHR35807">
    <property type="entry name" value="TRANSCRIPTIONAL REGULATOR REDD-RELATED"/>
    <property type="match status" value="1"/>
</dbReference>
<feature type="domain" description="Bacterial transcriptional activator" evidence="8">
    <location>
        <begin position="95"/>
        <end position="238"/>
    </location>
</feature>
<evidence type="ECO:0000259" key="7">
    <source>
        <dbReference type="SMART" id="SM00862"/>
    </source>
</evidence>
<dbReference type="InterPro" id="IPR016032">
    <property type="entry name" value="Sig_transdc_resp-reg_C-effctor"/>
</dbReference>
<evidence type="ECO:0000259" key="8">
    <source>
        <dbReference type="SMART" id="SM01043"/>
    </source>
</evidence>
<comment type="caution">
    <text evidence="9">The sequence shown here is derived from an EMBL/GenBank/DDBJ whole genome shotgun (WGS) entry which is preliminary data.</text>
</comment>
<dbReference type="InterPro" id="IPR001867">
    <property type="entry name" value="OmpR/PhoB-type_DNA-bd"/>
</dbReference>
<dbReference type="Pfam" id="PF13424">
    <property type="entry name" value="TPR_12"/>
    <property type="match status" value="2"/>
</dbReference>
<dbReference type="RefSeq" id="WP_311706690.1">
    <property type="nucleotide sequence ID" value="NZ_JAVREL010000014.1"/>
</dbReference>
<feature type="region of interest" description="Disordered" evidence="6">
    <location>
        <begin position="238"/>
        <end position="257"/>
    </location>
</feature>
<keyword evidence="5" id="KW-0804">Transcription</keyword>
<dbReference type="InterPro" id="IPR011990">
    <property type="entry name" value="TPR-like_helical_dom_sf"/>
</dbReference>
<evidence type="ECO:0000256" key="1">
    <source>
        <dbReference type="ARBA" id="ARBA00005820"/>
    </source>
</evidence>
<dbReference type="InterPro" id="IPR027417">
    <property type="entry name" value="P-loop_NTPase"/>
</dbReference>
<dbReference type="InterPro" id="IPR005158">
    <property type="entry name" value="BTAD"/>
</dbReference>
<sequence>MDFVVLGPVEIRRDGDVRAVSGRLRRTLLGVLLARANQSVPVDVLTDALWGERADPRAAQRLHLHVHRLRGLLGEPDRVSWGPEGYRLRVAPGELDAERFESLADEAAGIAARHPRRAAEVLRAALDLWRGAPFAELDVPLLGDWAHQLTERRLAALEALYEAELASGPTRAVVAELSGLVREHPARERLHALLITALYRSRRPDEALAAYRTARQRIAAELGLDPGPELRELERRIRAGEPVEPEPDAARRPDAAVPDQLPADISGFVGRDAELAELDSLLSGDSPVPLSVVAGTAGVGKTALAVRWAHRVRDRFPDGQLYLDLHGYGPDQPVPPEEALAGLLRALGLEGTAVPQDLAERAARFRTQLDGRRMLLILDNARTVEQVRPLLPGTASCVTLITSRDALGGLVAREGACRVSLDRPPVADARRLLGELLGDRVAAEPEAADALIERCARLPLTLRIAAELVKSQPGRSIADLAGELADRQGVLDVLGVDGDPHLAVRTVFSWSYQRLDAAAARAFRLFGVHPGHDMDAYAVAALAGSGLRETRRGLEVLWRAHLVDRTPAGRYQPHDLLRAYAAELAASTDSAREREAARDRLFDHYLATASIAMDLVAPYESGRRPKVPLPRGATPPLTTHDEGLRWLDTERDNLLEATRHGRPEFVLCLAETIWRYLDVRGCHDLEITVHTRALNVARKNGDLLAEANARRHLGTAMSRLRTDDEAATDHLRRALAGYRRAGEKELQAATLNNLGILYRTKGDAAQAVRHLELALAVSGPATSWQLRRAALINLAGNLRDLERFEEALGHVREAIDVCGAHDDKPNEANALAVFAELCMNMDMERDEEALRAAHRGLSLARETGYRTIESVCLRLLGSLHRNRGDHEQALGHGVEALALARAVGAADLLSQALNALAATHAAVGRPAEALSHYREALITAADGDNRKELADTRAGMAAVLAGLGEHEQAREHWEQALRDYTDLGLPRAARVRARLDAGLDRRAASPSRVNGHASSASCRSS</sequence>
<evidence type="ECO:0000256" key="4">
    <source>
        <dbReference type="ARBA" id="ARBA00023125"/>
    </source>
</evidence>
<dbReference type="Pfam" id="PF03704">
    <property type="entry name" value="BTAD"/>
    <property type="match status" value="1"/>
</dbReference>
<evidence type="ECO:0000256" key="3">
    <source>
        <dbReference type="ARBA" id="ARBA00023015"/>
    </source>
</evidence>
<dbReference type="InterPro" id="IPR051677">
    <property type="entry name" value="AfsR-DnrI-RedD_regulator"/>
</dbReference>
<dbReference type="InterPro" id="IPR036388">
    <property type="entry name" value="WH-like_DNA-bd_sf"/>
</dbReference>
<proteinExistence type="inferred from homology"/>
<comment type="similarity">
    <text evidence="1">Belongs to the AfsR/DnrI/RedD regulatory family.</text>
</comment>
<protein>
    <submittedName>
        <fullName evidence="9">BTAD domain-containing putative transcriptional regulator</fullName>
    </submittedName>
</protein>
<dbReference type="SUPFAM" id="SSF52540">
    <property type="entry name" value="P-loop containing nucleoside triphosphate hydrolases"/>
    <property type="match status" value="1"/>
</dbReference>
<evidence type="ECO:0000256" key="2">
    <source>
        <dbReference type="ARBA" id="ARBA00023012"/>
    </source>
</evidence>
<evidence type="ECO:0000256" key="5">
    <source>
        <dbReference type="ARBA" id="ARBA00023163"/>
    </source>
</evidence>
<organism evidence="9 10">
    <name type="scientific">Streptomyces litchfieldiae</name>
    <dbReference type="NCBI Taxonomy" id="3075543"/>
    <lineage>
        <taxon>Bacteria</taxon>
        <taxon>Bacillati</taxon>
        <taxon>Actinomycetota</taxon>
        <taxon>Actinomycetes</taxon>
        <taxon>Kitasatosporales</taxon>
        <taxon>Streptomycetaceae</taxon>
        <taxon>Streptomyces</taxon>
    </lineage>
</organism>
<keyword evidence="4" id="KW-0238">DNA-binding</keyword>
<keyword evidence="2" id="KW-0902">Two-component regulatory system</keyword>